<feature type="domain" description="Ig-like" evidence="10">
    <location>
        <begin position="449"/>
        <end position="541"/>
    </location>
</feature>
<keyword evidence="12" id="KW-1185">Reference proteome</keyword>
<dbReference type="RefSeq" id="XP_032835446.1">
    <property type="nucleotide sequence ID" value="XM_032979555.1"/>
</dbReference>
<dbReference type="GO" id="GO:0050839">
    <property type="term" value="F:cell adhesion molecule binding"/>
    <property type="evidence" value="ECO:0007669"/>
    <property type="project" value="TreeGrafter"/>
</dbReference>
<keyword evidence="4" id="KW-1015">Disulfide bond</keyword>
<evidence type="ECO:0000259" key="10">
    <source>
        <dbReference type="PROSITE" id="PS50835"/>
    </source>
</evidence>
<dbReference type="InterPro" id="IPR013098">
    <property type="entry name" value="Ig_I-set"/>
</dbReference>
<evidence type="ECO:0000259" key="11">
    <source>
        <dbReference type="PROSITE" id="PS50853"/>
    </source>
</evidence>
<dbReference type="FunFam" id="2.60.40.10:FF:000719">
    <property type="entry name" value="nephrin isoform X1"/>
    <property type="match status" value="1"/>
</dbReference>
<dbReference type="InterPro" id="IPR036179">
    <property type="entry name" value="Ig-like_dom_sf"/>
</dbReference>
<feature type="chain" id="PRO_5042461019" evidence="9">
    <location>
        <begin position="25"/>
        <end position="1243"/>
    </location>
</feature>
<dbReference type="CDD" id="cd00063">
    <property type="entry name" value="FN3"/>
    <property type="match status" value="1"/>
</dbReference>
<dbReference type="PROSITE" id="PS50853">
    <property type="entry name" value="FN3"/>
    <property type="match status" value="1"/>
</dbReference>
<evidence type="ECO:0000256" key="4">
    <source>
        <dbReference type="ARBA" id="ARBA00023157"/>
    </source>
</evidence>
<dbReference type="SMART" id="SM00408">
    <property type="entry name" value="IGc2"/>
    <property type="match status" value="7"/>
</dbReference>
<dbReference type="InterPro" id="IPR013783">
    <property type="entry name" value="Ig-like_fold"/>
</dbReference>
<feature type="compositionally biased region" description="Low complexity" evidence="7">
    <location>
        <begin position="1119"/>
        <end position="1135"/>
    </location>
</feature>
<feature type="domain" description="Fibronectin type-III" evidence="11">
    <location>
        <begin position="946"/>
        <end position="1043"/>
    </location>
</feature>
<dbReference type="Pfam" id="PF07679">
    <property type="entry name" value="I-set"/>
    <property type="match status" value="2"/>
</dbReference>
<keyword evidence="8" id="KW-1133">Transmembrane helix</keyword>
<gene>
    <name evidence="13" type="primary">LOC116957426</name>
</gene>
<feature type="domain" description="Ig-like" evidence="10">
    <location>
        <begin position="841"/>
        <end position="940"/>
    </location>
</feature>
<evidence type="ECO:0000256" key="1">
    <source>
        <dbReference type="ARBA" id="ARBA00004479"/>
    </source>
</evidence>
<dbReference type="Pfam" id="PF13927">
    <property type="entry name" value="Ig_3"/>
    <property type="match status" value="2"/>
</dbReference>
<keyword evidence="5" id="KW-0325">Glycoprotein</keyword>
<dbReference type="InterPro" id="IPR003599">
    <property type="entry name" value="Ig_sub"/>
</dbReference>
<dbReference type="Gene3D" id="2.60.40.10">
    <property type="entry name" value="Immunoglobulins"/>
    <property type="match status" value="10"/>
</dbReference>
<feature type="domain" description="Ig-like" evidence="10">
    <location>
        <begin position="549"/>
        <end position="640"/>
    </location>
</feature>
<dbReference type="SUPFAM" id="SSF49265">
    <property type="entry name" value="Fibronectin type III"/>
    <property type="match status" value="1"/>
</dbReference>
<evidence type="ECO:0000256" key="2">
    <source>
        <dbReference type="ARBA" id="ARBA00022737"/>
    </source>
</evidence>
<sequence>MMMMMRMLRMMMMMMGMAPRTLLCALLCAQGSCKQQTFRVRPENSSVPEGSAATLRCEVQAVSGAVQWVKDGLLLGPQRDMPGFPRYSMRGTQASGQFNLHIESVELEDDGWFQCQAGRSPSSHPIASPTAWLTVLIPPQRPVILEHVGSDSVTWVAGVEVTLTCTATDAKPHAQVQWLRGEEPLPGVEVSVSEGSQPRLFDSVAILRFVPKATDNGVSFSCSAVNTALDAPRVTSLRANVHFPPGPPWVEGLEGRPLREGDGLNLRCQSQGGNPLATLQWSKGEEVLLTTWESDDVALPPLSRSVLALALRPEHNLVTLTCEATNLVAPAPMTATVTLRVLFGPAEVTLLGFAEGSGLVEGQALSVACVASASNPPPTIRWWAGGRQLQADNDTTYEEGPNGGHVTVSNLTYTVTREQNGMTLTCEAANEALFTTRSATRVVKVYYRPERVWIEGYEEGRVVPAGTVLRITCYASGGHPPATLLWTKGPSVVRGGEYRSTGSLASREISVVAAPSDNGALYSCLASNKASSNSGALRNTTRLHVHFPPRYVKVTEAKDGPIHAGTTITFLCQSASSHPACSLSWIKDGQRLQGEAAESHKAEHGGWASSGHIALVLSSRDHGKRLTCQATHPSLRERVSAFYKFHVLFAPELQEGQPVAFSVMEKSAALLKIVTLANPPEVTVEWSRAGQALVKKGVARYVLKEGGSLEVWNVTRADAGDYDVQMTNTEGTGRGTIRLDVHYHPSIRRTVSSVYVEPSGTAVMVCTADANPLQEGMITWRWMSAEGPVPLPALQAYHEGGSTLTLPAVNRSMSGRYECTVDNGVPPPARASVRLYVKFRPEIVKSAHLAKVASLGDGTANATLLCRAEGVPRVAFSWAKNNATLASPHPRYLVKNKLDGTAHESRLEVVNATSALDYALFTCSARNDMGSDSFDIQLVSTSRPDPPTDVRVVNVTDISATLTWQAGFNGGLTQRFRVKYQVQGARSARYVDVDPPQATAFTVAGLLPSTGYNLSVSAWNRLGHSDYHGAPVGIRTTVGIKDDSEMIVPPPGMDLPTSGTLLSLPVLVAVAAAAAAAALANAACLVACVVRKRRAASAGPWLRTVTLPTRRSTRPPEGRCSSTAARSTATRPTARGVASCTATSRAGGPPPKPPRRRCLALTATTVVRRWSAGPSSPCTRRRPPPPTRPGRSTAEHRAVPDSRWSPLRRSRWTLTTRRRRRLLESLRTGRCPLRCVETSCSPR</sequence>
<feature type="domain" description="Ig-like" evidence="10">
    <location>
        <begin position="142"/>
        <end position="235"/>
    </location>
</feature>
<dbReference type="GO" id="GO:0005911">
    <property type="term" value="C:cell-cell junction"/>
    <property type="evidence" value="ECO:0007669"/>
    <property type="project" value="TreeGrafter"/>
</dbReference>
<feature type="transmembrane region" description="Helical" evidence="8">
    <location>
        <begin position="1066"/>
        <end position="1090"/>
    </location>
</feature>
<dbReference type="InterPro" id="IPR007110">
    <property type="entry name" value="Ig-like_dom"/>
</dbReference>
<dbReference type="InterPro" id="IPR003961">
    <property type="entry name" value="FN3_dom"/>
</dbReference>
<dbReference type="SMART" id="SM00409">
    <property type="entry name" value="IG"/>
    <property type="match status" value="8"/>
</dbReference>
<feature type="domain" description="Ig-like" evidence="10">
    <location>
        <begin position="247"/>
        <end position="338"/>
    </location>
</feature>
<keyword evidence="8" id="KW-0812">Transmembrane</keyword>
<name>A0AAJ7XI95_PETMA</name>
<evidence type="ECO:0000313" key="12">
    <source>
        <dbReference type="Proteomes" id="UP001318040"/>
    </source>
</evidence>
<dbReference type="Proteomes" id="UP001318040">
    <property type="component" value="Chromosome 74"/>
</dbReference>
<dbReference type="InterPro" id="IPR036116">
    <property type="entry name" value="FN3_sf"/>
</dbReference>
<keyword evidence="6" id="KW-0393">Immunoglobulin domain</keyword>
<evidence type="ECO:0000256" key="6">
    <source>
        <dbReference type="ARBA" id="ARBA00023319"/>
    </source>
</evidence>
<dbReference type="GO" id="GO:0098609">
    <property type="term" value="P:cell-cell adhesion"/>
    <property type="evidence" value="ECO:0007669"/>
    <property type="project" value="TreeGrafter"/>
</dbReference>
<comment type="subcellular location">
    <subcellularLocation>
        <location evidence="1">Membrane</location>
        <topology evidence="1">Single-pass type I membrane protein</topology>
    </subcellularLocation>
</comment>
<feature type="signal peptide" evidence="9">
    <location>
        <begin position="1"/>
        <end position="24"/>
    </location>
</feature>
<dbReference type="PANTHER" id="PTHR11640:SF136">
    <property type="entry name" value="NEPHRIN"/>
    <property type="match status" value="1"/>
</dbReference>
<evidence type="ECO:0000313" key="13">
    <source>
        <dbReference type="RefSeq" id="XP_032835446.1"/>
    </source>
</evidence>
<dbReference type="SMART" id="SM00060">
    <property type="entry name" value="FN3"/>
    <property type="match status" value="1"/>
</dbReference>
<dbReference type="SUPFAM" id="SSF48726">
    <property type="entry name" value="Immunoglobulin"/>
    <property type="match status" value="9"/>
</dbReference>
<feature type="domain" description="Ig-like" evidence="10">
    <location>
        <begin position="19"/>
        <end position="127"/>
    </location>
</feature>
<feature type="region of interest" description="Disordered" evidence="7">
    <location>
        <begin position="1170"/>
        <end position="1204"/>
    </location>
</feature>
<dbReference type="InterPro" id="IPR051275">
    <property type="entry name" value="Cell_adhesion_signaling"/>
</dbReference>
<dbReference type="AlphaFoldDB" id="A0AAJ7XI95"/>
<accession>A0AAJ7XI95</accession>
<dbReference type="Pfam" id="PF00041">
    <property type="entry name" value="fn3"/>
    <property type="match status" value="1"/>
</dbReference>
<organism evidence="12 13">
    <name type="scientific">Petromyzon marinus</name>
    <name type="common">Sea lamprey</name>
    <dbReference type="NCBI Taxonomy" id="7757"/>
    <lineage>
        <taxon>Eukaryota</taxon>
        <taxon>Metazoa</taxon>
        <taxon>Chordata</taxon>
        <taxon>Craniata</taxon>
        <taxon>Vertebrata</taxon>
        <taxon>Cyclostomata</taxon>
        <taxon>Hyperoartia</taxon>
        <taxon>Petromyzontiformes</taxon>
        <taxon>Petromyzontidae</taxon>
        <taxon>Petromyzon</taxon>
    </lineage>
</organism>
<dbReference type="GO" id="GO:0005886">
    <property type="term" value="C:plasma membrane"/>
    <property type="evidence" value="ECO:0007669"/>
    <property type="project" value="TreeGrafter"/>
</dbReference>
<dbReference type="InterPro" id="IPR013162">
    <property type="entry name" value="CD80_C2-set"/>
</dbReference>
<feature type="region of interest" description="Disordered" evidence="7">
    <location>
        <begin position="1106"/>
        <end position="1157"/>
    </location>
</feature>
<proteinExistence type="predicted"/>
<evidence type="ECO:0000256" key="5">
    <source>
        <dbReference type="ARBA" id="ARBA00023180"/>
    </source>
</evidence>
<keyword evidence="9" id="KW-0732">Signal</keyword>
<dbReference type="PROSITE" id="PS50835">
    <property type="entry name" value="IG_LIKE"/>
    <property type="match status" value="8"/>
</dbReference>
<evidence type="ECO:0000256" key="7">
    <source>
        <dbReference type="SAM" id="MobiDB-lite"/>
    </source>
</evidence>
<evidence type="ECO:0000256" key="9">
    <source>
        <dbReference type="SAM" id="SignalP"/>
    </source>
</evidence>
<feature type="domain" description="Ig-like" evidence="10">
    <location>
        <begin position="745"/>
        <end position="832"/>
    </location>
</feature>
<keyword evidence="3 8" id="KW-0472">Membrane</keyword>
<protein>
    <submittedName>
        <fullName evidence="13">Nephrin-like isoform X2</fullName>
    </submittedName>
</protein>
<dbReference type="CDD" id="cd00096">
    <property type="entry name" value="Ig"/>
    <property type="match status" value="1"/>
</dbReference>
<dbReference type="Pfam" id="PF08205">
    <property type="entry name" value="C2-set_2"/>
    <property type="match status" value="3"/>
</dbReference>
<dbReference type="InterPro" id="IPR003598">
    <property type="entry name" value="Ig_sub2"/>
</dbReference>
<evidence type="ECO:0000256" key="3">
    <source>
        <dbReference type="ARBA" id="ARBA00023136"/>
    </source>
</evidence>
<feature type="domain" description="Ig-like" evidence="10">
    <location>
        <begin position="345"/>
        <end position="440"/>
    </location>
</feature>
<dbReference type="PANTHER" id="PTHR11640">
    <property type="entry name" value="NEPHRIN"/>
    <property type="match status" value="1"/>
</dbReference>
<reference evidence="13" key="1">
    <citation type="submission" date="2025-08" db="UniProtKB">
        <authorList>
            <consortium name="RefSeq"/>
        </authorList>
    </citation>
    <scope>IDENTIFICATION</scope>
    <source>
        <tissue evidence="13">Sperm</tissue>
    </source>
</reference>
<evidence type="ECO:0000256" key="8">
    <source>
        <dbReference type="SAM" id="Phobius"/>
    </source>
</evidence>
<keyword evidence="2" id="KW-0677">Repeat</keyword>